<feature type="transmembrane region" description="Helical" evidence="7">
    <location>
        <begin position="716"/>
        <end position="732"/>
    </location>
</feature>
<evidence type="ECO:0000256" key="6">
    <source>
        <dbReference type="SAM" id="MobiDB-lite"/>
    </source>
</evidence>
<reference evidence="8 9" key="1">
    <citation type="journal article" date="2014" name="Genome Biol. Evol.">
        <title>The secreted proteins of Achlya hypogyna and Thraustotheca clavata identify the ancestral oomycete secretome and reveal gene acquisitions by horizontal gene transfer.</title>
        <authorList>
            <person name="Misner I."/>
            <person name="Blouin N."/>
            <person name="Leonard G."/>
            <person name="Richards T.A."/>
            <person name="Lane C.E."/>
        </authorList>
    </citation>
    <scope>NUCLEOTIDE SEQUENCE [LARGE SCALE GENOMIC DNA]</scope>
    <source>
        <strain evidence="8 9">ATCC 34112</strain>
    </source>
</reference>
<keyword evidence="4 7" id="KW-1133">Transmembrane helix</keyword>
<dbReference type="InterPro" id="IPR008429">
    <property type="entry name" value="CLPTM1"/>
</dbReference>
<name>A0A1V9ZZA7_9STRA</name>
<feature type="region of interest" description="Disordered" evidence="6">
    <location>
        <begin position="892"/>
        <end position="939"/>
    </location>
</feature>
<dbReference type="EMBL" id="JNBS01000931">
    <property type="protein sequence ID" value="OQS03337.1"/>
    <property type="molecule type" value="Genomic_DNA"/>
</dbReference>
<organism evidence="8 9">
    <name type="scientific">Thraustotheca clavata</name>
    <dbReference type="NCBI Taxonomy" id="74557"/>
    <lineage>
        <taxon>Eukaryota</taxon>
        <taxon>Sar</taxon>
        <taxon>Stramenopiles</taxon>
        <taxon>Oomycota</taxon>
        <taxon>Saprolegniomycetes</taxon>
        <taxon>Saprolegniales</taxon>
        <taxon>Achlyaceae</taxon>
        <taxon>Thraustotheca</taxon>
    </lineage>
</organism>
<evidence type="ECO:0000256" key="7">
    <source>
        <dbReference type="SAM" id="Phobius"/>
    </source>
</evidence>
<dbReference type="PANTHER" id="PTHR21347">
    <property type="entry name" value="CLEFT LIP AND PALATE ASSOCIATED TRANSMEMBRANE PROTEIN-RELATED"/>
    <property type="match status" value="1"/>
</dbReference>
<evidence type="ECO:0000256" key="4">
    <source>
        <dbReference type="ARBA" id="ARBA00022989"/>
    </source>
</evidence>
<accession>A0A1V9ZZA7</accession>
<dbReference type="InterPro" id="IPR029044">
    <property type="entry name" value="Nucleotide-diphossugar_trans"/>
</dbReference>
<feature type="transmembrane region" description="Helical" evidence="7">
    <location>
        <begin position="796"/>
        <end position="817"/>
    </location>
</feature>
<dbReference type="OrthoDB" id="378564at2759"/>
<proteinExistence type="inferred from homology"/>
<gene>
    <name evidence="8" type="ORF">THRCLA_04373</name>
</gene>
<feature type="transmembrane region" description="Helical" evidence="7">
    <location>
        <begin position="6"/>
        <end position="31"/>
    </location>
</feature>
<evidence type="ECO:0000256" key="5">
    <source>
        <dbReference type="ARBA" id="ARBA00023136"/>
    </source>
</evidence>
<dbReference type="STRING" id="74557.A0A1V9ZZA7"/>
<evidence type="ECO:0000256" key="1">
    <source>
        <dbReference type="ARBA" id="ARBA00004141"/>
    </source>
</evidence>
<evidence type="ECO:0000313" key="8">
    <source>
        <dbReference type="EMBL" id="OQS03337.1"/>
    </source>
</evidence>
<evidence type="ECO:0000256" key="3">
    <source>
        <dbReference type="ARBA" id="ARBA00022692"/>
    </source>
</evidence>
<protein>
    <submittedName>
        <fullName evidence="8">CLPTM1-like membrane protein</fullName>
    </submittedName>
</protein>
<dbReference type="AlphaFoldDB" id="A0A1V9ZZA7"/>
<dbReference type="SUPFAM" id="SSF53448">
    <property type="entry name" value="Nucleotide-diphospho-sugar transferases"/>
    <property type="match status" value="1"/>
</dbReference>
<sequence length="939" mass="107986">MVTPRGASTFIIFTLLCLLAIVFILTYMVMVSPLIESKSSPMLSIPITHKKIAYMLYATDSITACNALIMAKHIRRLGTPLNIPIVVLATKTISFRTFDAMEKDGSVKLIMVEPWYQKNARHATWSASLTKLRIFQNHGYDRVIYIDSDAWLHRNLDHLFALGEAVLWAPRAYYLKQPTISTALLVIHPSETLFKELEMTITFEHANDAVYDMDIVNEIWMNEYAILPSHYVVLNSDINSAATFGFDSIEERINATYLHHFSTTPDGNYGKPWNVNRSSLVKDPTWHPKFYALFEAYWKKKYPDCVIFKIAVMAADEAPEEAPSTWYYIGRALLIWYGVNKVTSYMWGNTASPSSSVPSSDVPSSPGFPAQPSGFQSFDPTLNPFHKFTPLEPTREPLVPHRNTFGYGVLTDIQVFATESPNFSFEEDTTPVWQLHQVPYAFLDESTEYKLKLNWTVSSYLRNNGTLYAHVFYTKSGYSPNPNQDNFDPLATVHKYIEMNTYRPRAKVVKQRNLWKWSQEDEKAVEEVPVEDDNTYLSHWKPMLTINALVDHTVYPRGQPPQPFVAPYLMVDPISGNYLPIIKLNEFWLLEEQLLPINATVETLPLEIDFIPIGITKFALYHQMEDSFRMQEAMGTSSKRDSDAMKKMFADTNPYLLGVTMIVSVLHTVFDMLAFKNDVSFWRKQKSLEGLSLRTVVLNAFFHLVIFLYLVDNDTSWMILFSSGLGVVLDFWKIKKAVKITRDDNGSLVFSGEDNYVASSTAEYDRIAVAHVSYIMYPLLVGYSLYKLVYSEHKGWYSWVLSSLTSFVYAFGFIMMTPQLYINYKLKSVAHLPWRAMVYKSLNTFIDDLFAFVITMPMMHRLACFRDDIIFFVYLYQRWIYRVDKSRINEFGQGGEEEPEAIEGPKTNAVQEGVKTTEESTEESTEKDGIKRRSKHNRN</sequence>
<dbReference type="PANTHER" id="PTHR21347:SF0">
    <property type="entry name" value="LIPID SCRAMBLASE CLPTM1L"/>
    <property type="match status" value="1"/>
</dbReference>
<comment type="subcellular location">
    <subcellularLocation>
        <location evidence="1">Membrane</location>
        <topology evidence="1">Multi-pass membrane protein</topology>
    </subcellularLocation>
</comment>
<comment type="caution">
    <text evidence="8">The sequence shown here is derived from an EMBL/GenBank/DDBJ whole genome shotgun (WGS) entry which is preliminary data.</text>
</comment>
<evidence type="ECO:0000313" key="9">
    <source>
        <dbReference type="Proteomes" id="UP000243217"/>
    </source>
</evidence>
<dbReference type="Proteomes" id="UP000243217">
    <property type="component" value="Unassembled WGS sequence"/>
</dbReference>
<keyword evidence="5 7" id="KW-0472">Membrane</keyword>
<comment type="similarity">
    <text evidence="2">Belongs to the CLPTM1 family.</text>
</comment>
<evidence type="ECO:0000256" key="2">
    <source>
        <dbReference type="ARBA" id="ARBA00009310"/>
    </source>
</evidence>
<feature type="transmembrane region" description="Helical" evidence="7">
    <location>
        <begin position="655"/>
        <end position="675"/>
    </location>
</feature>
<dbReference type="GO" id="GO:0012505">
    <property type="term" value="C:endomembrane system"/>
    <property type="evidence" value="ECO:0007669"/>
    <property type="project" value="TreeGrafter"/>
</dbReference>
<keyword evidence="9" id="KW-1185">Reference proteome</keyword>
<keyword evidence="3 7" id="KW-0812">Transmembrane</keyword>
<dbReference type="GO" id="GO:0016020">
    <property type="term" value="C:membrane"/>
    <property type="evidence" value="ECO:0007669"/>
    <property type="project" value="UniProtKB-SubCell"/>
</dbReference>
<dbReference type="Pfam" id="PF05602">
    <property type="entry name" value="CLPTM1"/>
    <property type="match status" value="1"/>
</dbReference>
<feature type="transmembrane region" description="Helical" evidence="7">
    <location>
        <begin position="768"/>
        <end position="790"/>
    </location>
</feature>
<dbReference type="Gene3D" id="3.90.550.10">
    <property type="entry name" value="Spore Coat Polysaccharide Biosynthesis Protein SpsA, Chain A"/>
    <property type="match status" value="1"/>
</dbReference>
<feature type="transmembrane region" description="Helical" evidence="7">
    <location>
        <begin position="691"/>
        <end position="710"/>
    </location>
</feature>